<reference evidence="5 6" key="1">
    <citation type="submission" date="2016-11" db="EMBL/GenBank/DDBJ databases">
        <authorList>
            <person name="Jaros S."/>
            <person name="Januszkiewicz K."/>
            <person name="Wedrychowicz H."/>
        </authorList>
    </citation>
    <scope>NUCLEOTIDE SEQUENCE [LARGE SCALE GENOMIC DNA]</scope>
    <source>
        <strain evidence="5 6">CGMCC 1.10681</strain>
    </source>
</reference>
<sequence length="758" mass="87565">MGKIQLLDGLFYDSQQKGKEYLLNLDVDRLVAPCYEAVGVKAKKERYGGWESTQIAGHSVGHWLSASATMYQATGDIKLKKKLEYALSELEKIQSIELDGYLSGFPRDCFDQVFTGEFEVSNFSLGGSWVPWYSIHKIYAGLIDVCQIIGSEKALQVVIRLSDWAYNGLKDLTENQFQEMLRCEHGGMNEVFADLYLITNDKRYLELAERFYHKAVLAPLANKQDDLEGRHANTQIPKVIGAAKLYNITGNDKYKQIATFFWEQVVSYRTYAIGGNSIREHFGPENSEELGILTTETCNTYNMLKLTEFLFDWQPSSYYFDYYERALYNHILASQDPDSGMKTYFVSTEPGHFKVYHSHDNSFWCCTGTGMENPARYNRRIFEMREDTLYVHLFLSAKASFHDDRIMIKQQTDFPFQQSSSLKLEKVTDDITEIRIRKPIWLKDDSQVSVNGKHQKVEEEDGYFTIKREWQNGDEISFDLSMELFRYLAKDDDKKQVIMYGPLVLAGALGRENFPNTDILDDHQSLNNHPLIEVPTLVTEEDLSNWITLKDEKELIFETKAIGQPGNQKVTLKPFFNVHHERYTIYWNIMSETTYQQVGDEEKKKRAREQNVIIDEVTPNEQQPEVDHHLKVINSFSGYRNDVHSGWRDARDGGYFSYELAVNPEQPMYLVVTYNKNDASLELDGLKMERDFTIRVDDHFIAREHFNQPDIGELYTKSYSIPTQFVEGKEKVTVTFSAGQGKIAGGVYHLRVLNEPTL</sequence>
<dbReference type="InterPro" id="IPR049046">
    <property type="entry name" value="Beta-AFase-like_GH127_middle"/>
</dbReference>
<dbReference type="GO" id="GO:0005975">
    <property type="term" value="P:carbohydrate metabolic process"/>
    <property type="evidence" value="ECO:0007669"/>
    <property type="project" value="InterPro"/>
</dbReference>
<proteinExistence type="predicted"/>
<evidence type="ECO:0000259" key="4">
    <source>
        <dbReference type="Pfam" id="PF20736"/>
    </source>
</evidence>
<feature type="domain" description="Glycoside hydrolase GH146 substrate-binding" evidence="3">
    <location>
        <begin position="612"/>
        <end position="753"/>
    </location>
</feature>
<dbReference type="Pfam" id="PF07944">
    <property type="entry name" value="Beta-AFase-like_GH127_cat"/>
    <property type="match status" value="1"/>
</dbReference>
<name>A0A1M7QVZ7_9BACI</name>
<dbReference type="EMBL" id="FRCZ01000010">
    <property type="protein sequence ID" value="SHN35952.1"/>
    <property type="molecule type" value="Genomic_DNA"/>
</dbReference>
<feature type="domain" description="DUF4986" evidence="2">
    <location>
        <begin position="527"/>
        <end position="587"/>
    </location>
</feature>
<protein>
    <submittedName>
        <fullName evidence="5">Uncharacterized protein</fullName>
    </submittedName>
</protein>
<evidence type="ECO:0000259" key="2">
    <source>
        <dbReference type="Pfam" id="PF16375"/>
    </source>
</evidence>
<dbReference type="PANTHER" id="PTHR31151">
    <property type="entry name" value="PROLINE-TRNA LIGASE (DUF1680)"/>
    <property type="match status" value="1"/>
</dbReference>
<accession>A0A1M7QVZ7</accession>
<feature type="domain" description="Non-reducing end beta-L-arabinofuranosidase-like GH127 middle" evidence="4">
    <location>
        <begin position="388"/>
        <end position="482"/>
    </location>
</feature>
<dbReference type="InterPro" id="IPR046544">
    <property type="entry name" value="GH146_SB_dom"/>
</dbReference>
<dbReference type="PANTHER" id="PTHR31151:SF0">
    <property type="entry name" value="PROLINE-TRNA LIGASE (DUF1680)"/>
    <property type="match status" value="1"/>
</dbReference>
<dbReference type="InterPro" id="IPR008928">
    <property type="entry name" value="6-hairpin_glycosidase_sf"/>
</dbReference>
<evidence type="ECO:0000259" key="3">
    <source>
        <dbReference type="Pfam" id="PF20620"/>
    </source>
</evidence>
<dbReference type="SUPFAM" id="SSF48208">
    <property type="entry name" value="Six-hairpin glycosidases"/>
    <property type="match status" value="1"/>
</dbReference>
<feature type="domain" description="Non-reducing end beta-L-arabinofuranosidase-like GH127 catalytic" evidence="1">
    <location>
        <begin position="4"/>
        <end position="378"/>
    </location>
</feature>
<dbReference type="Pfam" id="PF20620">
    <property type="entry name" value="DUF6805"/>
    <property type="match status" value="1"/>
</dbReference>
<dbReference type="Pfam" id="PF16375">
    <property type="entry name" value="DUF4986"/>
    <property type="match status" value="1"/>
</dbReference>
<dbReference type="STRING" id="1027249.SAMN05216179_3660"/>
<dbReference type="OrthoDB" id="9757939at2"/>
<evidence type="ECO:0000313" key="5">
    <source>
        <dbReference type="EMBL" id="SHN35952.1"/>
    </source>
</evidence>
<evidence type="ECO:0000259" key="1">
    <source>
        <dbReference type="Pfam" id="PF07944"/>
    </source>
</evidence>
<evidence type="ECO:0000313" key="6">
    <source>
        <dbReference type="Proteomes" id="UP000184184"/>
    </source>
</evidence>
<dbReference type="AlphaFoldDB" id="A0A1M7QVZ7"/>
<keyword evidence="6" id="KW-1185">Reference proteome</keyword>
<dbReference type="Proteomes" id="UP000184184">
    <property type="component" value="Unassembled WGS sequence"/>
</dbReference>
<dbReference type="InterPro" id="IPR012878">
    <property type="entry name" value="Beta-AFase-like_GH127_cat"/>
</dbReference>
<organism evidence="5 6">
    <name type="scientific">Gracilibacillus kekensis</name>
    <dbReference type="NCBI Taxonomy" id="1027249"/>
    <lineage>
        <taxon>Bacteria</taxon>
        <taxon>Bacillati</taxon>
        <taxon>Bacillota</taxon>
        <taxon>Bacilli</taxon>
        <taxon>Bacillales</taxon>
        <taxon>Bacillaceae</taxon>
        <taxon>Gracilibacillus</taxon>
    </lineage>
</organism>
<dbReference type="Pfam" id="PF20736">
    <property type="entry name" value="Glyco_hydro127M"/>
    <property type="match status" value="1"/>
</dbReference>
<dbReference type="InterPro" id="IPR032275">
    <property type="entry name" value="DUF4986"/>
</dbReference>
<gene>
    <name evidence="5" type="ORF">SAMN05216179_3660</name>
</gene>
<dbReference type="RefSeq" id="WP_073203247.1">
    <property type="nucleotide sequence ID" value="NZ_FRCZ01000010.1"/>
</dbReference>